<name>A0A9N8YW08_9GLOM</name>
<protein>
    <submittedName>
        <fullName evidence="1">5468_t:CDS:1</fullName>
    </submittedName>
</protein>
<proteinExistence type="predicted"/>
<evidence type="ECO:0000313" key="2">
    <source>
        <dbReference type="Proteomes" id="UP000789706"/>
    </source>
</evidence>
<gene>
    <name evidence="1" type="ORF">DEBURN_LOCUS2170</name>
</gene>
<dbReference type="EMBL" id="CAJVPK010000113">
    <property type="protein sequence ID" value="CAG8451641.1"/>
    <property type="molecule type" value="Genomic_DNA"/>
</dbReference>
<comment type="caution">
    <text evidence="1">The sequence shown here is derived from an EMBL/GenBank/DDBJ whole genome shotgun (WGS) entry which is preliminary data.</text>
</comment>
<organism evidence="1 2">
    <name type="scientific">Diversispora eburnea</name>
    <dbReference type="NCBI Taxonomy" id="1213867"/>
    <lineage>
        <taxon>Eukaryota</taxon>
        <taxon>Fungi</taxon>
        <taxon>Fungi incertae sedis</taxon>
        <taxon>Mucoromycota</taxon>
        <taxon>Glomeromycotina</taxon>
        <taxon>Glomeromycetes</taxon>
        <taxon>Diversisporales</taxon>
        <taxon>Diversisporaceae</taxon>
        <taxon>Diversispora</taxon>
    </lineage>
</organism>
<reference evidence="1" key="1">
    <citation type="submission" date="2021-06" db="EMBL/GenBank/DDBJ databases">
        <authorList>
            <person name="Kallberg Y."/>
            <person name="Tangrot J."/>
            <person name="Rosling A."/>
        </authorList>
    </citation>
    <scope>NUCLEOTIDE SEQUENCE</scope>
    <source>
        <strain evidence="1">AZ414A</strain>
    </source>
</reference>
<sequence>MTSTHTQLTSQDKGKILAYTETLNATQIAKKKWNEILPQYIGWPPALNNDEKDALVNEVTKIRRAPLHEIINKLDELKTALSEEWSKFDVSILRSVVKQHWMQREDQQSIN</sequence>
<keyword evidence="2" id="KW-1185">Reference proteome</keyword>
<accession>A0A9N8YW08</accession>
<evidence type="ECO:0000313" key="1">
    <source>
        <dbReference type="EMBL" id="CAG8451641.1"/>
    </source>
</evidence>
<dbReference type="Proteomes" id="UP000789706">
    <property type="component" value="Unassembled WGS sequence"/>
</dbReference>
<dbReference type="AlphaFoldDB" id="A0A9N8YW08"/>